<comment type="caution">
    <text evidence="1">The sequence shown here is derived from an EMBL/GenBank/DDBJ whole genome shotgun (WGS) entry which is preliminary data.</text>
</comment>
<keyword evidence="2" id="KW-1185">Reference proteome</keyword>
<organism evidence="1 2">
    <name type="scientific">Ancylostoma ceylanicum</name>
    <dbReference type="NCBI Taxonomy" id="53326"/>
    <lineage>
        <taxon>Eukaryota</taxon>
        <taxon>Metazoa</taxon>
        <taxon>Ecdysozoa</taxon>
        <taxon>Nematoda</taxon>
        <taxon>Chromadorea</taxon>
        <taxon>Rhabditida</taxon>
        <taxon>Rhabditina</taxon>
        <taxon>Rhabditomorpha</taxon>
        <taxon>Strongyloidea</taxon>
        <taxon>Ancylostomatidae</taxon>
        <taxon>Ancylostomatinae</taxon>
        <taxon>Ancylostoma</taxon>
    </lineage>
</organism>
<dbReference type="EMBL" id="JARK01001342">
    <property type="protein sequence ID" value="EYC29533.1"/>
    <property type="molecule type" value="Genomic_DNA"/>
</dbReference>
<reference evidence="2" key="1">
    <citation type="journal article" date="2015" name="Nat. Genet.">
        <title>The genome and transcriptome of the zoonotic hookworm Ancylostoma ceylanicum identify infection-specific gene families.</title>
        <authorList>
            <person name="Schwarz E.M."/>
            <person name="Hu Y."/>
            <person name="Antoshechkin I."/>
            <person name="Miller M.M."/>
            <person name="Sternberg P.W."/>
            <person name="Aroian R.V."/>
        </authorList>
    </citation>
    <scope>NUCLEOTIDE SEQUENCE</scope>
    <source>
        <strain evidence="2">HY135</strain>
    </source>
</reference>
<proteinExistence type="predicted"/>
<evidence type="ECO:0000313" key="2">
    <source>
        <dbReference type="Proteomes" id="UP000024635"/>
    </source>
</evidence>
<evidence type="ECO:0000313" key="1">
    <source>
        <dbReference type="EMBL" id="EYC29533.1"/>
    </source>
</evidence>
<gene>
    <name evidence="1" type="primary">Acey_s0006.g3024</name>
    <name evidence="1" type="ORF">Y032_0006g3024</name>
</gene>
<name>A0A016VS28_9BILA</name>
<protein>
    <submittedName>
        <fullName evidence="1">Uncharacterized protein</fullName>
    </submittedName>
</protein>
<dbReference type="AlphaFoldDB" id="A0A016VS28"/>
<sequence length="115" mass="12959">MLEAVCQLVTVPHHLSIFGLLSTQMCFEFQNDVENLEKYGILWLRISNFSAGCTRGFVSQWKPTEGTSLFYNTDILVLSIIAAADKFILVNTLIFSPLPPCLRSEKLDHVKITLP</sequence>
<dbReference type="Proteomes" id="UP000024635">
    <property type="component" value="Unassembled WGS sequence"/>
</dbReference>
<accession>A0A016VS28</accession>